<dbReference type="PANTHER" id="PTHR43071">
    <property type="entry name" value="2-AMINO-4-HYDROXY-6-HYDROXYMETHYLDIHYDROPTERIDINE PYROPHOSPHOKINASE"/>
    <property type="match status" value="1"/>
</dbReference>
<keyword evidence="5" id="KW-0418">Kinase</keyword>
<evidence type="ECO:0000256" key="5">
    <source>
        <dbReference type="ARBA" id="ARBA00022777"/>
    </source>
</evidence>
<dbReference type="GO" id="GO:0016301">
    <property type="term" value="F:kinase activity"/>
    <property type="evidence" value="ECO:0007669"/>
    <property type="project" value="UniProtKB-KW"/>
</dbReference>
<evidence type="ECO:0000256" key="3">
    <source>
        <dbReference type="ARBA" id="ARBA00022679"/>
    </source>
</evidence>
<dbReference type="UniPathway" id="UPA00077">
    <property type="reaction ID" value="UER00155"/>
</dbReference>
<evidence type="ECO:0000256" key="2">
    <source>
        <dbReference type="ARBA" id="ARBA00013253"/>
    </source>
</evidence>
<dbReference type="InterPro" id="IPR000550">
    <property type="entry name" value="Hppk"/>
</dbReference>
<dbReference type="AlphaFoldDB" id="A0A6J6DFH2"/>
<dbReference type="PANTHER" id="PTHR43071:SF1">
    <property type="entry name" value="2-AMINO-4-HYDROXY-6-HYDROXYMETHYLDIHYDROPTERIDINE PYROPHOSPHOKINASE"/>
    <property type="match status" value="1"/>
</dbReference>
<accession>A0A6J6DFH2</accession>
<organism evidence="9">
    <name type="scientific">freshwater metagenome</name>
    <dbReference type="NCBI Taxonomy" id="449393"/>
    <lineage>
        <taxon>unclassified sequences</taxon>
        <taxon>metagenomes</taxon>
        <taxon>ecological metagenomes</taxon>
    </lineage>
</organism>
<evidence type="ECO:0000256" key="4">
    <source>
        <dbReference type="ARBA" id="ARBA00022741"/>
    </source>
</evidence>
<evidence type="ECO:0000256" key="6">
    <source>
        <dbReference type="ARBA" id="ARBA00022840"/>
    </source>
</evidence>
<proteinExistence type="predicted"/>
<evidence type="ECO:0000256" key="1">
    <source>
        <dbReference type="ARBA" id="ARBA00005051"/>
    </source>
</evidence>
<keyword evidence="6" id="KW-0067">ATP-binding</keyword>
<dbReference type="EC" id="2.7.6.3" evidence="2"/>
<keyword evidence="4" id="KW-0547">Nucleotide-binding</keyword>
<comment type="pathway">
    <text evidence="1">Cofactor biosynthesis; tetrahydrofolate biosynthesis; 2-amino-4-hydroxy-6-hydroxymethyl-7,8-dihydropteridine diphosphate from 7,8-dihydroneopterin triphosphate: step 4/4.</text>
</comment>
<evidence type="ECO:0000313" key="9">
    <source>
        <dbReference type="EMBL" id="CAB4562797.1"/>
    </source>
</evidence>
<dbReference type="NCBIfam" id="TIGR01498">
    <property type="entry name" value="folK"/>
    <property type="match status" value="1"/>
</dbReference>
<dbReference type="PROSITE" id="PS00794">
    <property type="entry name" value="HPPK"/>
    <property type="match status" value="1"/>
</dbReference>
<dbReference type="EMBL" id="CAEZTE010000028">
    <property type="protein sequence ID" value="CAB4562797.1"/>
    <property type="molecule type" value="Genomic_DNA"/>
</dbReference>
<dbReference type="GO" id="GO:0046654">
    <property type="term" value="P:tetrahydrofolate biosynthetic process"/>
    <property type="evidence" value="ECO:0007669"/>
    <property type="project" value="UniProtKB-UniPathway"/>
</dbReference>
<evidence type="ECO:0000256" key="7">
    <source>
        <dbReference type="ARBA" id="ARBA00022909"/>
    </source>
</evidence>
<protein>
    <recommendedName>
        <fullName evidence="2">2-amino-4-hydroxy-6-hydroxymethyldihydropteridine diphosphokinase</fullName>
        <ecNumber evidence="2">2.7.6.3</ecNumber>
    </recommendedName>
</protein>
<dbReference type="CDD" id="cd00483">
    <property type="entry name" value="HPPK"/>
    <property type="match status" value="1"/>
</dbReference>
<dbReference type="InterPro" id="IPR035907">
    <property type="entry name" value="Hppk_sf"/>
</dbReference>
<evidence type="ECO:0000259" key="8">
    <source>
        <dbReference type="PROSITE" id="PS00794"/>
    </source>
</evidence>
<dbReference type="Gene3D" id="3.30.70.560">
    <property type="entry name" value="7,8-Dihydro-6-hydroxymethylpterin-pyrophosphokinase HPPK"/>
    <property type="match status" value="1"/>
</dbReference>
<gene>
    <name evidence="9" type="ORF">UFOPK1599_00670</name>
</gene>
<dbReference type="SUPFAM" id="SSF55083">
    <property type="entry name" value="6-hydroxymethyl-7,8-dihydropterin pyrophosphokinase, HPPK"/>
    <property type="match status" value="1"/>
</dbReference>
<dbReference type="GO" id="GO:0003848">
    <property type="term" value="F:2-amino-4-hydroxy-6-hydroxymethyldihydropteridine diphosphokinase activity"/>
    <property type="evidence" value="ECO:0007669"/>
    <property type="project" value="UniProtKB-EC"/>
</dbReference>
<dbReference type="GO" id="GO:0046656">
    <property type="term" value="P:folic acid biosynthetic process"/>
    <property type="evidence" value="ECO:0007669"/>
    <property type="project" value="UniProtKB-KW"/>
</dbReference>
<keyword evidence="3" id="KW-0808">Transferase</keyword>
<dbReference type="GO" id="GO:0005524">
    <property type="term" value="F:ATP binding"/>
    <property type="evidence" value="ECO:0007669"/>
    <property type="project" value="UniProtKB-KW"/>
</dbReference>
<reference evidence="9" key="1">
    <citation type="submission" date="2020-05" db="EMBL/GenBank/DDBJ databases">
        <authorList>
            <person name="Chiriac C."/>
            <person name="Salcher M."/>
            <person name="Ghai R."/>
            <person name="Kavagutti S V."/>
        </authorList>
    </citation>
    <scope>NUCLEOTIDE SEQUENCE</scope>
</reference>
<dbReference type="Pfam" id="PF01288">
    <property type="entry name" value="HPPK"/>
    <property type="match status" value="1"/>
</dbReference>
<keyword evidence="7" id="KW-0289">Folate biosynthesis</keyword>
<name>A0A6J6DFH2_9ZZZZ</name>
<sequence length="151" mass="16781">MKAVIALGSNIENRKLNLDIAITHLEKLISNLVISKYIETKAVGGPIQADYLNAVVFGESELEAEELLKRLLEIENTMGRVRIEKWGPRLIDLDLIVFGDQIIDSDMLKLPHPLAHTREFVIGPWLSIDPNGFIPGIGEIKTVLASLTQKS</sequence>
<feature type="domain" description="7,8-dihydro-6-hydroxymethylpterin-pyrophosphokinase" evidence="8">
    <location>
        <begin position="85"/>
        <end position="96"/>
    </location>
</feature>